<protein>
    <submittedName>
        <fullName evidence="2">Membrane protein</fullName>
    </submittedName>
</protein>
<organism evidence="2 3">
    <name type="scientific">Latilactobacillus graminis DSM 20719</name>
    <dbReference type="NCBI Taxonomy" id="1423752"/>
    <lineage>
        <taxon>Bacteria</taxon>
        <taxon>Bacillati</taxon>
        <taxon>Bacillota</taxon>
        <taxon>Bacilli</taxon>
        <taxon>Lactobacillales</taxon>
        <taxon>Lactobacillaceae</taxon>
        <taxon>Latilactobacillus</taxon>
    </lineage>
</organism>
<sequence length="241" mass="27060">MIECTQCHIKYGRQLRQCPNCGLVRHVTRPQRAQPWQQYYQFLAESLKHPLKVRWQWYDAWFGLVTFGLVLLMNTATVSLLIASWSEQVGAVAGVMASQVVLRQRPQLLPVDLKVLGLQVLFLVIIVGSGFLIKHYLLKKTTTTLRAFLTEISAYSSITLVIALGALLAALFFGIVAIWFVLIMAVMMAFSLNIAIGVSLFQSRGARFDRTYAILLFEIVTHVVLVVVIGQIVILNGLIRL</sequence>
<comment type="caution">
    <text evidence="2">The sequence shown here is derived from an EMBL/GenBank/DDBJ whole genome shotgun (WGS) entry which is preliminary data.</text>
</comment>
<dbReference type="Proteomes" id="UP000050823">
    <property type="component" value="Unassembled WGS sequence"/>
</dbReference>
<feature type="transmembrane region" description="Helical" evidence="1">
    <location>
        <begin position="115"/>
        <end position="133"/>
    </location>
</feature>
<name>A0AA89I274_9LACO</name>
<keyword evidence="1" id="KW-1133">Transmembrane helix</keyword>
<dbReference type="RefSeq" id="WP_057907636.1">
    <property type="nucleotide sequence ID" value="NZ_AYZB01000003.1"/>
</dbReference>
<proteinExistence type="predicted"/>
<gene>
    <name evidence="2" type="ORF">FC90_GL000726</name>
</gene>
<reference evidence="2 3" key="1">
    <citation type="journal article" date="2015" name="Genome Announc.">
        <title>Expanding the biotechnology potential of lactobacilli through comparative genomics of 213 strains and associated genera.</title>
        <authorList>
            <person name="Sun Z."/>
            <person name="Harris H.M."/>
            <person name="McCann A."/>
            <person name="Guo C."/>
            <person name="Argimon S."/>
            <person name="Zhang W."/>
            <person name="Yang X."/>
            <person name="Jeffery I.B."/>
            <person name="Cooney J.C."/>
            <person name="Kagawa T.F."/>
            <person name="Liu W."/>
            <person name="Song Y."/>
            <person name="Salvetti E."/>
            <person name="Wrobel A."/>
            <person name="Rasinkangas P."/>
            <person name="Parkhill J."/>
            <person name="Rea M.C."/>
            <person name="O'Sullivan O."/>
            <person name="Ritari J."/>
            <person name="Douillard F.P."/>
            <person name="Paul Ross R."/>
            <person name="Yang R."/>
            <person name="Briner A.E."/>
            <person name="Felis G.E."/>
            <person name="de Vos W.M."/>
            <person name="Barrangou R."/>
            <person name="Klaenhammer T.R."/>
            <person name="Caufield P.W."/>
            <person name="Cui Y."/>
            <person name="Zhang H."/>
            <person name="O'Toole P.W."/>
        </authorList>
    </citation>
    <scope>NUCLEOTIDE SEQUENCE [LARGE SCALE GENOMIC DNA]</scope>
    <source>
        <strain evidence="2 3">DSM 20719</strain>
    </source>
</reference>
<feature type="transmembrane region" description="Helical" evidence="1">
    <location>
        <begin position="179"/>
        <end position="201"/>
    </location>
</feature>
<evidence type="ECO:0000313" key="2">
    <source>
        <dbReference type="EMBL" id="KRM24249.1"/>
    </source>
</evidence>
<feature type="transmembrane region" description="Helical" evidence="1">
    <location>
        <begin position="61"/>
        <end position="85"/>
    </location>
</feature>
<accession>A0AA89I274</accession>
<feature type="transmembrane region" description="Helical" evidence="1">
    <location>
        <begin position="213"/>
        <end position="239"/>
    </location>
</feature>
<keyword evidence="1" id="KW-0472">Membrane</keyword>
<evidence type="ECO:0000256" key="1">
    <source>
        <dbReference type="SAM" id="Phobius"/>
    </source>
</evidence>
<dbReference type="AlphaFoldDB" id="A0AA89I274"/>
<evidence type="ECO:0000313" key="3">
    <source>
        <dbReference type="Proteomes" id="UP000050823"/>
    </source>
</evidence>
<keyword evidence="1" id="KW-0812">Transmembrane</keyword>
<feature type="transmembrane region" description="Helical" evidence="1">
    <location>
        <begin position="154"/>
        <end position="173"/>
    </location>
</feature>
<dbReference type="EMBL" id="AYZB01000003">
    <property type="protein sequence ID" value="KRM24249.1"/>
    <property type="molecule type" value="Genomic_DNA"/>
</dbReference>